<dbReference type="InterPro" id="IPR019467">
    <property type="entry name" value="Hat1_N"/>
</dbReference>
<dbReference type="InterPro" id="IPR037113">
    <property type="entry name" value="Hat1_N_sf"/>
</dbReference>
<dbReference type="PANTHER" id="PTHR12046">
    <property type="entry name" value="HISTONE ACETYLTRANSFERASE TYPE B CATALYTIC SUBUNIT"/>
    <property type="match status" value="1"/>
</dbReference>
<dbReference type="GO" id="GO:0005634">
    <property type="term" value="C:nucleus"/>
    <property type="evidence" value="ECO:0007669"/>
    <property type="project" value="InterPro"/>
</dbReference>
<dbReference type="STRING" id="65357.A0A024GS81"/>
<evidence type="ECO:0000256" key="4">
    <source>
        <dbReference type="ARBA" id="ARBA00023315"/>
    </source>
</evidence>
<dbReference type="GO" id="GO:0031509">
    <property type="term" value="P:subtelomeric heterochromatin formation"/>
    <property type="evidence" value="ECO:0007669"/>
    <property type="project" value="InterPro"/>
</dbReference>
<dbReference type="Pfam" id="PF10394">
    <property type="entry name" value="Hat1_N"/>
    <property type="match status" value="1"/>
</dbReference>
<sequence>MTDLVLKNEDTDAIVSNSILPITTVEMHIVACPEVIDTEDMISFNPQFTYHLFNESENDGTYEDVKIDVFYSALDLCAWLRIQSDSKCSDAKLCERLLKSLPPQSADDKENFVKSWDSCPTKESIGACIEQLSVDGEKFEIWEYITSENISFQRIFNNMQTMALWFIEGASIVDVTDPRWSVYVLYRRISKSSHSAPSDDLLPMGYITVFRFCNPFGRHCKRLVECVMQRARENEFVYEVTVEDPVPAFQQLRLLVDVEACVALNAFGFQRNCDTSNFGQSSRAPGMWHVPESVRTETMEAAQKTLKVTFLQTQMCFEVLRYASIDKTNHAEMRDFRIQVKRRLYAQFAEDVESMSDARRKAFLQERYQTQIELYAPIVARVYIK</sequence>
<dbReference type="GO" id="GO:0004402">
    <property type="term" value="F:histone acetyltransferase activity"/>
    <property type="evidence" value="ECO:0007669"/>
    <property type="project" value="InterPro"/>
</dbReference>
<dbReference type="GO" id="GO:0000781">
    <property type="term" value="C:chromosome, telomeric region"/>
    <property type="evidence" value="ECO:0007669"/>
    <property type="project" value="GOC"/>
</dbReference>
<comment type="catalytic activity">
    <reaction evidence="5">
        <text>L-lysyl-[protein] + acetyl-CoA = N(6)-acetyl-L-lysyl-[protein] + CoA + H(+)</text>
        <dbReference type="Rhea" id="RHEA:45948"/>
        <dbReference type="Rhea" id="RHEA-COMP:9752"/>
        <dbReference type="Rhea" id="RHEA-COMP:10731"/>
        <dbReference type="ChEBI" id="CHEBI:15378"/>
        <dbReference type="ChEBI" id="CHEBI:29969"/>
        <dbReference type="ChEBI" id="CHEBI:57287"/>
        <dbReference type="ChEBI" id="CHEBI:57288"/>
        <dbReference type="ChEBI" id="CHEBI:61930"/>
        <dbReference type="EC" id="2.3.1.48"/>
    </reaction>
</comment>
<evidence type="ECO:0000256" key="2">
    <source>
        <dbReference type="ARBA" id="ARBA00013184"/>
    </source>
</evidence>
<dbReference type="OrthoDB" id="10253098at2759"/>
<name>A0A024GS81_9STRA</name>
<dbReference type="Gene3D" id="3.40.630.30">
    <property type="match status" value="1"/>
</dbReference>
<protein>
    <recommendedName>
        <fullName evidence="2">histone acetyltransferase</fullName>
        <ecNumber evidence="2">2.3.1.48</ecNumber>
    </recommendedName>
</protein>
<feature type="domain" description="Histone acetyl transferase HAT1 N-terminal" evidence="6">
    <location>
        <begin position="25"/>
        <end position="168"/>
    </location>
</feature>
<dbReference type="EC" id="2.3.1.48" evidence="2"/>
<comment type="similarity">
    <text evidence="1">Belongs to the HAT1 family.</text>
</comment>
<dbReference type="Proteomes" id="UP000053237">
    <property type="component" value="Unassembled WGS sequence"/>
</dbReference>
<evidence type="ECO:0000313" key="7">
    <source>
        <dbReference type="EMBL" id="CCI49221.1"/>
    </source>
</evidence>
<dbReference type="InterPro" id="IPR016181">
    <property type="entry name" value="Acyl_CoA_acyltransferase"/>
</dbReference>
<reference evidence="7 8" key="1">
    <citation type="submission" date="2012-05" db="EMBL/GenBank/DDBJ databases">
        <title>Recombination and specialization in a pathogen metapopulation.</title>
        <authorList>
            <person name="Gardiner A."/>
            <person name="Kemen E."/>
            <person name="Schultz-Larsen T."/>
            <person name="MacLean D."/>
            <person name="Van Oosterhout C."/>
            <person name="Jones J.D.G."/>
        </authorList>
    </citation>
    <scope>NUCLEOTIDE SEQUENCE [LARGE SCALE GENOMIC DNA]</scope>
    <source>
        <strain evidence="7 8">Ac Nc2</strain>
    </source>
</reference>
<proteinExistence type="inferred from homology"/>
<dbReference type="Gene3D" id="3.90.360.10">
    <property type="entry name" value="Histone acetyl transferase 1 (HAT1), N-terminal domain"/>
    <property type="match status" value="1"/>
</dbReference>
<dbReference type="SUPFAM" id="SSF55729">
    <property type="entry name" value="Acyl-CoA N-acyltransferases (Nat)"/>
    <property type="match status" value="1"/>
</dbReference>
<dbReference type="InParanoid" id="A0A024GS81"/>
<keyword evidence="8" id="KW-1185">Reference proteome</keyword>
<comment type="caution">
    <text evidence="7">The sequence shown here is derived from an EMBL/GenBank/DDBJ whole genome shotgun (WGS) entry which is preliminary data.</text>
</comment>
<dbReference type="AlphaFoldDB" id="A0A024GS81"/>
<accession>A0A024GS81</accession>
<keyword evidence="4" id="KW-0012">Acyltransferase</keyword>
<gene>
    <name evidence="7" type="ORF">BN9_105030</name>
</gene>
<evidence type="ECO:0000313" key="8">
    <source>
        <dbReference type="Proteomes" id="UP000053237"/>
    </source>
</evidence>
<evidence type="ECO:0000256" key="5">
    <source>
        <dbReference type="ARBA" id="ARBA00048017"/>
    </source>
</evidence>
<evidence type="ECO:0000256" key="1">
    <source>
        <dbReference type="ARBA" id="ARBA00010543"/>
    </source>
</evidence>
<evidence type="ECO:0000259" key="6">
    <source>
        <dbReference type="Pfam" id="PF10394"/>
    </source>
</evidence>
<evidence type="ECO:0000256" key="3">
    <source>
        <dbReference type="ARBA" id="ARBA00022679"/>
    </source>
</evidence>
<dbReference type="InterPro" id="IPR017380">
    <property type="entry name" value="Hist_AcTrfase_B-typ_cat-su"/>
</dbReference>
<organism evidence="7 8">
    <name type="scientific">Albugo candida</name>
    <dbReference type="NCBI Taxonomy" id="65357"/>
    <lineage>
        <taxon>Eukaryota</taxon>
        <taxon>Sar</taxon>
        <taxon>Stramenopiles</taxon>
        <taxon>Oomycota</taxon>
        <taxon>Peronosporomycetes</taxon>
        <taxon>Albuginales</taxon>
        <taxon>Albuginaceae</taxon>
        <taxon>Albugo</taxon>
    </lineage>
</organism>
<dbReference type="EMBL" id="CAIX01000282">
    <property type="protein sequence ID" value="CCI49221.1"/>
    <property type="molecule type" value="Genomic_DNA"/>
</dbReference>
<keyword evidence="3" id="KW-0808">Transferase</keyword>